<name>A0A9J6D7L7_RHIMP</name>
<evidence type="ECO:0000313" key="3">
    <source>
        <dbReference type="Proteomes" id="UP000821866"/>
    </source>
</evidence>
<comment type="caution">
    <text evidence="2">The sequence shown here is derived from an EMBL/GenBank/DDBJ whole genome shotgun (WGS) entry which is preliminary data.</text>
</comment>
<feature type="region of interest" description="Disordered" evidence="1">
    <location>
        <begin position="84"/>
        <end position="146"/>
    </location>
</feature>
<sequence>MGSDHYIIKVKVPLKIRCKLPPTRKYKLTDWNAFHQQKIAPTIEDLEEWTRSLVDAAEHASTKIETDDTASPMDSKLAHLIEAHQYLQRRSETNASQQDAAKTHHPPRQGNRKVQSTALRAAVGTPSATRRTVNSTPAARENCYDT</sequence>
<protein>
    <recommendedName>
        <fullName evidence="4">Tick transposon</fullName>
    </recommendedName>
</protein>
<evidence type="ECO:0008006" key="4">
    <source>
        <dbReference type="Google" id="ProtNLM"/>
    </source>
</evidence>
<feature type="compositionally biased region" description="Polar residues" evidence="1">
    <location>
        <begin position="126"/>
        <end position="137"/>
    </location>
</feature>
<organism evidence="2 3">
    <name type="scientific">Rhipicephalus microplus</name>
    <name type="common">Cattle tick</name>
    <name type="synonym">Boophilus microplus</name>
    <dbReference type="NCBI Taxonomy" id="6941"/>
    <lineage>
        <taxon>Eukaryota</taxon>
        <taxon>Metazoa</taxon>
        <taxon>Ecdysozoa</taxon>
        <taxon>Arthropoda</taxon>
        <taxon>Chelicerata</taxon>
        <taxon>Arachnida</taxon>
        <taxon>Acari</taxon>
        <taxon>Parasitiformes</taxon>
        <taxon>Ixodida</taxon>
        <taxon>Ixodoidea</taxon>
        <taxon>Ixodidae</taxon>
        <taxon>Rhipicephalinae</taxon>
        <taxon>Rhipicephalus</taxon>
        <taxon>Boophilus</taxon>
    </lineage>
</organism>
<reference evidence="2" key="1">
    <citation type="journal article" date="2020" name="Cell">
        <title>Large-Scale Comparative Analyses of Tick Genomes Elucidate Their Genetic Diversity and Vector Capacities.</title>
        <authorList>
            <consortium name="Tick Genome and Microbiome Consortium (TIGMIC)"/>
            <person name="Jia N."/>
            <person name="Wang J."/>
            <person name="Shi W."/>
            <person name="Du L."/>
            <person name="Sun Y."/>
            <person name="Zhan W."/>
            <person name="Jiang J.F."/>
            <person name="Wang Q."/>
            <person name="Zhang B."/>
            <person name="Ji P."/>
            <person name="Bell-Sakyi L."/>
            <person name="Cui X.M."/>
            <person name="Yuan T.T."/>
            <person name="Jiang B.G."/>
            <person name="Yang W.F."/>
            <person name="Lam T.T."/>
            <person name="Chang Q.C."/>
            <person name="Ding S.J."/>
            <person name="Wang X.J."/>
            <person name="Zhu J.G."/>
            <person name="Ruan X.D."/>
            <person name="Zhao L."/>
            <person name="Wei J.T."/>
            <person name="Ye R.Z."/>
            <person name="Que T.C."/>
            <person name="Du C.H."/>
            <person name="Zhou Y.H."/>
            <person name="Cheng J.X."/>
            <person name="Dai P.F."/>
            <person name="Guo W.B."/>
            <person name="Han X.H."/>
            <person name="Huang E.J."/>
            <person name="Li L.F."/>
            <person name="Wei W."/>
            <person name="Gao Y.C."/>
            <person name="Liu J.Z."/>
            <person name="Shao H.Z."/>
            <person name="Wang X."/>
            <person name="Wang C.C."/>
            <person name="Yang T.C."/>
            <person name="Huo Q.B."/>
            <person name="Li W."/>
            <person name="Chen H.Y."/>
            <person name="Chen S.E."/>
            <person name="Zhou L.G."/>
            <person name="Ni X.B."/>
            <person name="Tian J.H."/>
            <person name="Sheng Y."/>
            <person name="Liu T."/>
            <person name="Pan Y.S."/>
            <person name="Xia L.Y."/>
            <person name="Li J."/>
            <person name="Zhao F."/>
            <person name="Cao W.C."/>
        </authorList>
    </citation>
    <scope>NUCLEOTIDE SEQUENCE</scope>
    <source>
        <strain evidence="2">Rmic-2018</strain>
    </source>
</reference>
<dbReference type="AlphaFoldDB" id="A0A9J6D7L7"/>
<evidence type="ECO:0000256" key="1">
    <source>
        <dbReference type="SAM" id="MobiDB-lite"/>
    </source>
</evidence>
<keyword evidence="3" id="KW-1185">Reference proteome</keyword>
<accession>A0A9J6D7L7</accession>
<gene>
    <name evidence="2" type="ORF">HPB51_019884</name>
</gene>
<evidence type="ECO:0000313" key="2">
    <source>
        <dbReference type="EMBL" id="KAH8009815.1"/>
    </source>
</evidence>
<dbReference type="Proteomes" id="UP000821866">
    <property type="component" value="Chromosome 9"/>
</dbReference>
<reference evidence="2" key="2">
    <citation type="submission" date="2021-09" db="EMBL/GenBank/DDBJ databases">
        <authorList>
            <person name="Jia N."/>
            <person name="Wang J."/>
            <person name="Shi W."/>
            <person name="Du L."/>
            <person name="Sun Y."/>
            <person name="Zhan W."/>
            <person name="Jiang J."/>
            <person name="Wang Q."/>
            <person name="Zhang B."/>
            <person name="Ji P."/>
            <person name="Sakyi L.B."/>
            <person name="Cui X."/>
            <person name="Yuan T."/>
            <person name="Jiang B."/>
            <person name="Yang W."/>
            <person name="Lam T.T.-Y."/>
            <person name="Chang Q."/>
            <person name="Ding S."/>
            <person name="Wang X."/>
            <person name="Zhu J."/>
            <person name="Ruan X."/>
            <person name="Zhao L."/>
            <person name="Wei J."/>
            <person name="Que T."/>
            <person name="Du C."/>
            <person name="Cheng J."/>
            <person name="Dai P."/>
            <person name="Han X."/>
            <person name="Huang E."/>
            <person name="Gao Y."/>
            <person name="Liu J."/>
            <person name="Shao H."/>
            <person name="Ye R."/>
            <person name="Li L."/>
            <person name="Wei W."/>
            <person name="Wang X."/>
            <person name="Wang C."/>
            <person name="Huo Q."/>
            <person name="Li W."/>
            <person name="Guo W."/>
            <person name="Chen H."/>
            <person name="Chen S."/>
            <person name="Zhou L."/>
            <person name="Zhou L."/>
            <person name="Ni X."/>
            <person name="Tian J."/>
            <person name="Zhou Y."/>
            <person name="Sheng Y."/>
            <person name="Liu T."/>
            <person name="Pan Y."/>
            <person name="Xia L."/>
            <person name="Li J."/>
            <person name="Zhao F."/>
            <person name="Cao W."/>
        </authorList>
    </citation>
    <scope>NUCLEOTIDE SEQUENCE</scope>
    <source>
        <strain evidence="2">Rmic-2018</strain>
        <tissue evidence="2">Larvae</tissue>
    </source>
</reference>
<proteinExistence type="predicted"/>
<dbReference type="EMBL" id="JABSTU010000011">
    <property type="protein sequence ID" value="KAH8009815.1"/>
    <property type="molecule type" value="Genomic_DNA"/>
</dbReference>